<dbReference type="Proteomes" id="UP000031549">
    <property type="component" value="Unassembled WGS sequence"/>
</dbReference>
<name>A0A846HPV9_9CYAN</name>
<comment type="caution">
    <text evidence="3">The sequence shown here is derived from an EMBL/GenBank/DDBJ whole genome shotgun (WGS) entry which is preliminary data.</text>
</comment>
<keyword evidence="2" id="KW-1133">Transmembrane helix</keyword>
<feature type="transmembrane region" description="Helical" evidence="2">
    <location>
        <begin position="448"/>
        <end position="467"/>
    </location>
</feature>
<evidence type="ECO:0000256" key="1">
    <source>
        <dbReference type="SAM" id="Coils"/>
    </source>
</evidence>
<dbReference type="EMBL" id="JTCM02000187">
    <property type="protein sequence ID" value="NEU77381.1"/>
    <property type="molecule type" value="Genomic_DNA"/>
</dbReference>
<sequence length="470" mass="54934">MSENFEIIFPSIDIFLYDLKDGLGQEKTTIDQNCRNFCKKIYGDLDETKFEEKYKQFHNYQDTEVEVIELLDTRNRNFPSPLDGYYYPVQIGDTYALQINYSGKLDANSKYNDKPQGIKDEPFLKLKQEITQRISGQTGTIGQTWLFWGKVKSYNTDQEIEKVAQKCYTQIVSNYDWERDLIGKGKLEEGMIFELWYSPQNLGGNGKEFWEKFRQENGHVFIWLFPDSVSPDEMIKRVRSTYYQFMRLWLYRHKVVWSYYQSRYQKTLLKKKYVEIQPAIKQTKELPRLLQSNNLKLSKLQETLTSNLINLSDYTIALNSLENHIRTIKLNLDNYESRLNDIQNKYVRSDLEFLKTFSESENCTKKYQRQVEADHANLSPGLTLLQNLNSTIQGIIDLEQTKSDRKLDNTIAIAGIGLAIGGITATAISAQKDPPLTYNISFLTEPVFVWSMVLSAPFLIALLFRLFRSR</sequence>
<keyword evidence="2" id="KW-0472">Membrane</keyword>
<organism evidence="3 4">
    <name type="scientific">Hassallia byssoidea VB512170</name>
    <dbReference type="NCBI Taxonomy" id="1304833"/>
    <lineage>
        <taxon>Bacteria</taxon>
        <taxon>Bacillati</taxon>
        <taxon>Cyanobacteriota</taxon>
        <taxon>Cyanophyceae</taxon>
        <taxon>Nostocales</taxon>
        <taxon>Tolypothrichaceae</taxon>
        <taxon>Hassallia</taxon>
    </lineage>
</organism>
<keyword evidence="4" id="KW-1185">Reference proteome</keyword>
<protein>
    <submittedName>
        <fullName evidence="3">Uncharacterized protein</fullName>
    </submittedName>
</protein>
<feature type="transmembrane region" description="Helical" evidence="2">
    <location>
        <begin position="410"/>
        <end position="428"/>
    </location>
</feature>
<gene>
    <name evidence="3" type="ORF">PI95_034160</name>
</gene>
<evidence type="ECO:0000313" key="4">
    <source>
        <dbReference type="Proteomes" id="UP000031549"/>
    </source>
</evidence>
<feature type="coiled-coil region" evidence="1">
    <location>
        <begin position="318"/>
        <end position="352"/>
    </location>
</feature>
<dbReference type="AlphaFoldDB" id="A0A846HPV9"/>
<evidence type="ECO:0000256" key="2">
    <source>
        <dbReference type="SAM" id="Phobius"/>
    </source>
</evidence>
<keyword evidence="2" id="KW-0812">Transmembrane</keyword>
<proteinExistence type="predicted"/>
<evidence type="ECO:0000313" key="3">
    <source>
        <dbReference type="EMBL" id="NEU77381.1"/>
    </source>
</evidence>
<keyword evidence="1" id="KW-0175">Coiled coil</keyword>
<dbReference type="RefSeq" id="WP_052325820.1">
    <property type="nucleotide sequence ID" value="NZ_JTCM02000187.1"/>
</dbReference>
<accession>A0A846HPV9</accession>
<reference evidence="3 4" key="1">
    <citation type="journal article" date="2015" name="Genome Announc.">
        <title>Draft Genome Sequence of Cyanobacterium Hassallia byssoidea Strain VB512170, Isolated from Monuments in India.</title>
        <authorList>
            <person name="Singh D."/>
            <person name="Chandrababunaidu M.M."/>
            <person name="Panda A."/>
            <person name="Sen D."/>
            <person name="Bhattacharyya S."/>
            <person name="Adhikary S.P."/>
            <person name="Tripathy S."/>
        </authorList>
    </citation>
    <scope>NUCLEOTIDE SEQUENCE [LARGE SCALE GENOMIC DNA]</scope>
    <source>
        <strain evidence="3 4">VB512170</strain>
    </source>
</reference>